<evidence type="ECO:0000259" key="6">
    <source>
        <dbReference type="PROSITE" id="PS50089"/>
    </source>
</evidence>
<dbReference type="Gene3D" id="3.30.40.10">
    <property type="entry name" value="Zinc/RING finger domain, C3HC4 (zinc finger)"/>
    <property type="match status" value="1"/>
</dbReference>
<organism evidence="7 8">
    <name type="scientific">Batrachochytrium salamandrivorans</name>
    <dbReference type="NCBI Taxonomy" id="1357716"/>
    <lineage>
        <taxon>Eukaryota</taxon>
        <taxon>Fungi</taxon>
        <taxon>Fungi incertae sedis</taxon>
        <taxon>Chytridiomycota</taxon>
        <taxon>Chytridiomycota incertae sedis</taxon>
        <taxon>Chytridiomycetes</taxon>
        <taxon>Rhizophydiales</taxon>
        <taxon>Rhizophydiales incertae sedis</taxon>
        <taxon>Batrachochytrium</taxon>
    </lineage>
</organism>
<dbReference type="Pfam" id="PF13639">
    <property type="entry name" value="zf-RING_2"/>
    <property type="match status" value="1"/>
</dbReference>
<keyword evidence="3" id="KW-0862">Zinc</keyword>
<dbReference type="CDD" id="cd16454">
    <property type="entry name" value="RING-H2_PA-TM-RING"/>
    <property type="match status" value="1"/>
</dbReference>
<dbReference type="PANTHER" id="PTHR15710">
    <property type="entry name" value="E3 UBIQUITIN-PROTEIN LIGASE PRAJA"/>
    <property type="match status" value="1"/>
</dbReference>
<dbReference type="InterPro" id="IPR013083">
    <property type="entry name" value="Znf_RING/FYVE/PHD"/>
</dbReference>
<dbReference type="Proteomes" id="UP001648503">
    <property type="component" value="Unassembled WGS sequence"/>
</dbReference>
<evidence type="ECO:0000256" key="5">
    <source>
        <dbReference type="SAM" id="MobiDB-lite"/>
    </source>
</evidence>
<feature type="domain" description="RING-type" evidence="6">
    <location>
        <begin position="113"/>
        <end position="155"/>
    </location>
</feature>
<dbReference type="EMBL" id="JAFCIX010000063">
    <property type="protein sequence ID" value="KAH6599569.1"/>
    <property type="molecule type" value="Genomic_DNA"/>
</dbReference>
<feature type="compositionally biased region" description="Acidic residues" evidence="5">
    <location>
        <begin position="181"/>
        <end position="192"/>
    </location>
</feature>
<proteinExistence type="predicted"/>
<gene>
    <name evidence="7" type="ORF">BASA50_002911</name>
</gene>
<feature type="region of interest" description="Disordered" evidence="5">
    <location>
        <begin position="159"/>
        <end position="192"/>
    </location>
</feature>
<evidence type="ECO:0000256" key="2">
    <source>
        <dbReference type="ARBA" id="ARBA00022771"/>
    </source>
</evidence>
<protein>
    <recommendedName>
        <fullName evidence="6">RING-type domain-containing protein</fullName>
    </recommendedName>
</protein>
<dbReference type="PROSITE" id="PS50089">
    <property type="entry name" value="ZF_RING_2"/>
    <property type="match status" value="1"/>
</dbReference>
<sequence>MQPHSLNPDVSAFMEDSVHAPVMTNADHQRAIATFFQNIRQRTARDNGVAAPADGEDIAYDSEQQQQQQHVLDALISQLLDEANANSKGPPPSSKAFINSLQRVTSTSLEITCYVCLETCSSDKDIINRLPCTHTFHSECILPWLELHNTCPVCRTEFPTDDPEYEKARKEREAAARAPAEDSEEEWDPFYS</sequence>
<reference evidence="7 8" key="1">
    <citation type="submission" date="2021-02" db="EMBL/GenBank/DDBJ databases">
        <title>Variation within the Batrachochytrium salamandrivorans European outbreak.</title>
        <authorList>
            <person name="Kelly M."/>
            <person name="Pasmans F."/>
            <person name="Shea T.P."/>
            <person name="Munoz J.F."/>
            <person name="Carranza S."/>
            <person name="Cuomo C.A."/>
            <person name="Martel A."/>
        </authorList>
    </citation>
    <scope>NUCLEOTIDE SEQUENCE [LARGE SCALE GENOMIC DNA]</scope>
    <source>
        <strain evidence="7 8">AMFP18/2</strain>
    </source>
</reference>
<dbReference type="SUPFAM" id="SSF57850">
    <property type="entry name" value="RING/U-box"/>
    <property type="match status" value="1"/>
</dbReference>
<dbReference type="SMART" id="SM00184">
    <property type="entry name" value="RING"/>
    <property type="match status" value="1"/>
</dbReference>
<evidence type="ECO:0000313" key="7">
    <source>
        <dbReference type="EMBL" id="KAH6599569.1"/>
    </source>
</evidence>
<evidence type="ECO:0000256" key="3">
    <source>
        <dbReference type="ARBA" id="ARBA00022833"/>
    </source>
</evidence>
<evidence type="ECO:0000256" key="1">
    <source>
        <dbReference type="ARBA" id="ARBA00022723"/>
    </source>
</evidence>
<evidence type="ECO:0000256" key="4">
    <source>
        <dbReference type="PROSITE-ProRule" id="PRU00175"/>
    </source>
</evidence>
<evidence type="ECO:0000313" key="8">
    <source>
        <dbReference type="Proteomes" id="UP001648503"/>
    </source>
</evidence>
<dbReference type="PANTHER" id="PTHR15710:SF243">
    <property type="entry name" value="E3 UBIQUITIN-PROTEIN LIGASE PRAJA-2 ISOFORM X1"/>
    <property type="match status" value="1"/>
</dbReference>
<accession>A0ABQ8FJV2</accession>
<dbReference type="InterPro" id="IPR001841">
    <property type="entry name" value="Znf_RING"/>
</dbReference>
<feature type="compositionally biased region" description="Basic and acidic residues" evidence="5">
    <location>
        <begin position="165"/>
        <end position="175"/>
    </location>
</feature>
<keyword evidence="2 4" id="KW-0863">Zinc-finger</keyword>
<comment type="caution">
    <text evidence="7">The sequence shown here is derived from an EMBL/GenBank/DDBJ whole genome shotgun (WGS) entry which is preliminary data.</text>
</comment>
<keyword evidence="1" id="KW-0479">Metal-binding</keyword>
<name>A0ABQ8FJV2_9FUNG</name>
<keyword evidence="8" id="KW-1185">Reference proteome</keyword>